<proteinExistence type="predicted"/>
<accession>A0A1F7FG60</accession>
<dbReference type="SUPFAM" id="SSF48600">
    <property type="entry name" value="Chorismate mutase II"/>
    <property type="match status" value="1"/>
</dbReference>
<dbReference type="AlphaFoldDB" id="A0A1F7FG60"/>
<protein>
    <recommendedName>
        <fullName evidence="2">Chorismate mutase domain-containing protein</fullName>
    </recommendedName>
</protein>
<evidence type="ECO:0000256" key="1">
    <source>
        <dbReference type="ARBA" id="ARBA00023235"/>
    </source>
</evidence>
<gene>
    <name evidence="3" type="ORF">A2519_03800</name>
</gene>
<dbReference type="InterPro" id="IPR002701">
    <property type="entry name" value="CM_II_prokaryot"/>
</dbReference>
<dbReference type="Pfam" id="PF01817">
    <property type="entry name" value="CM_2"/>
    <property type="match status" value="1"/>
</dbReference>
<evidence type="ECO:0000259" key="2">
    <source>
        <dbReference type="PROSITE" id="PS51168"/>
    </source>
</evidence>
<dbReference type="GO" id="GO:0004106">
    <property type="term" value="F:chorismate mutase activity"/>
    <property type="evidence" value="ECO:0007669"/>
    <property type="project" value="InterPro"/>
</dbReference>
<organism evidence="3 4">
    <name type="scientific">Candidatus Raymondbacteria bacterium RIFOXYD12_FULL_49_13</name>
    <dbReference type="NCBI Taxonomy" id="1817890"/>
    <lineage>
        <taxon>Bacteria</taxon>
        <taxon>Raymondiibacteriota</taxon>
    </lineage>
</organism>
<dbReference type="PANTHER" id="PTHR38041:SF1">
    <property type="entry name" value="CHORISMATE MUTASE"/>
    <property type="match status" value="1"/>
</dbReference>
<dbReference type="Proteomes" id="UP000179243">
    <property type="component" value="Unassembled WGS sequence"/>
</dbReference>
<dbReference type="InterPro" id="IPR036979">
    <property type="entry name" value="CM_dom_sf"/>
</dbReference>
<dbReference type="EMBL" id="MFYX01000050">
    <property type="protein sequence ID" value="OGK05684.1"/>
    <property type="molecule type" value="Genomic_DNA"/>
</dbReference>
<dbReference type="GO" id="GO:0009697">
    <property type="term" value="P:salicylic acid biosynthetic process"/>
    <property type="evidence" value="ECO:0007669"/>
    <property type="project" value="TreeGrafter"/>
</dbReference>
<dbReference type="InterPro" id="IPR036263">
    <property type="entry name" value="Chorismate_II_sf"/>
</dbReference>
<dbReference type="InterPro" id="IPR051331">
    <property type="entry name" value="Chorismate_mutase-related"/>
</dbReference>
<feature type="domain" description="Chorismate mutase" evidence="2">
    <location>
        <begin position="2"/>
        <end position="92"/>
    </location>
</feature>
<dbReference type="GO" id="GO:0046417">
    <property type="term" value="P:chorismate metabolic process"/>
    <property type="evidence" value="ECO:0007669"/>
    <property type="project" value="InterPro"/>
</dbReference>
<name>A0A1F7FG60_UNCRA</name>
<dbReference type="PROSITE" id="PS51168">
    <property type="entry name" value="CHORISMATE_MUT_2"/>
    <property type="match status" value="1"/>
</dbReference>
<dbReference type="Gene3D" id="1.20.59.10">
    <property type="entry name" value="Chorismate mutase"/>
    <property type="match status" value="1"/>
</dbReference>
<reference evidence="3 4" key="1">
    <citation type="journal article" date="2016" name="Nat. Commun.">
        <title>Thousands of microbial genomes shed light on interconnected biogeochemical processes in an aquifer system.</title>
        <authorList>
            <person name="Anantharaman K."/>
            <person name="Brown C.T."/>
            <person name="Hug L.A."/>
            <person name="Sharon I."/>
            <person name="Castelle C.J."/>
            <person name="Probst A.J."/>
            <person name="Thomas B.C."/>
            <person name="Singh A."/>
            <person name="Wilkins M.J."/>
            <person name="Karaoz U."/>
            <person name="Brodie E.L."/>
            <person name="Williams K.H."/>
            <person name="Hubbard S.S."/>
            <person name="Banfield J.F."/>
        </authorList>
    </citation>
    <scope>NUCLEOTIDE SEQUENCE [LARGE SCALE GENOMIC DNA]</scope>
</reference>
<dbReference type="PANTHER" id="PTHR38041">
    <property type="entry name" value="CHORISMATE MUTASE"/>
    <property type="match status" value="1"/>
</dbReference>
<evidence type="ECO:0000313" key="3">
    <source>
        <dbReference type="EMBL" id="OGK05684.1"/>
    </source>
</evidence>
<evidence type="ECO:0000313" key="4">
    <source>
        <dbReference type="Proteomes" id="UP000179243"/>
    </source>
</evidence>
<sequence>MSTAQHSIEKWRGKINAINRVLLAQLNARVRIARRIGAIKKKTGLAVSDEKREKAILTAMRALNKGPLDSAAVNRVFSVIIAETKRLEKRTVA</sequence>
<comment type="caution">
    <text evidence="3">The sequence shown here is derived from an EMBL/GenBank/DDBJ whole genome shotgun (WGS) entry which is preliminary data.</text>
</comment>
<dbReference type="SMART" id="SM00830">
    <property type="entry name" value="CM_2"/>
    <property type="match status" value="1"/>
</dbReference>
<keyword evidence="1" id="KW-0413">Isomerase</keyword>